<keyword evidence="2" id="KW-0472">Membrane</keyword>
<proteinExistence type="predicted"/>
<sequence>MSGATSLRVGHMLTCRRRSCRVVVIATVVAFVVYVTMAPRLTTTPRQRPTSRVTDVDTSDASPGRRPTHPNDSVAPPGEYTELTSGSATVRRAEYRITEEPPGSIDNTVVQNAEYRITVAPTGGRDQPTSTGGATVRRSGDRVTCQRWPPMDDGEEAARKFFFSTQKANCSHQRRHELCHIETVSPRHSRVVCVTDACVSSRGFLLGVVNASIGLVSWHHLTSRLNLEDALVLLIHPMRPKPHFGFCFVRCISHHGVKQYIEQLVLLPVRVAATQKPLRAAADYKFNFNIIWLDSVARGHFIRSLPKSTNVIRTLRSQSSIGQNATRVFDFQLFQTTKARTREMLSLLFAAGEPIRVETLFGPLKRAGYRTLWLEDSCWRYDSDLTLALATKHKRRSSSLVARWQHIVAALARANIDAVDISLATCVMFRSLNITNQFHGPPALCHNGRHVTDYLFDYLAAYQRAASATPHATFLVTNVAHEDTGRRLQTLDDRLAEYLSFAARLPDTVTLVLADHGNSYGLYPETRLDGRLETYNPILMLLLPAAVGRHLGRRTIEALAANERRLVSMRDVHLCLRHFLSVATGSGRATPAGLSGDVPADRTCNDLSIDPLAYCVCRDGSVAKPSDDWYAIVAEFATGALNDVIRTQYQAALPGGASQQSLPPSCRLLVPLKFGNVTEKYEKNSHVVTKLDVHVRATLAGRTAEVFVVTVRYNIDLTMTSSSLSLVGYDRVTPYGEYASCTDRGVDIRLCICQPPTTASAGSDIARTSPSSFAASRALIERPPVTLRRQTITYTVAAPCLHMLYRKYNVGAVFEIVNVCDAPTFAVSLRLAGVNVDTSAAMPASLTLPPRHRRLVSTVRQTVTHRPWSWAFAVHFSVVANSTHAQHGVSRDTHHVTV</sequence>
<evidence type="ECO:0000313" key="3">
    <source>
        <dbReference type="EMBL" id="KAK2176212.1"/>
    </source>
</evidence>
<feature type="compositionally biased region" description="Low complexity" evidence="1">
    <location>
        <begin position="44"/>
        <end position="53"/>
    </location>
</feature>
<dbReference type="GO" id="GO:0005615">
    <property type="term" value="C:extracellular space"/>
    <property type="evidence" value="ECO:0007669"/>
    <property type="project" value="TreeGrafter"/>
</dbReference>
<keyword evidence="2" id="KW-0812">Transmembrane</keyword>
<dbReference type="AlphaFoldDB" id="A0AAD9NMX6"/>
<dbReference type="PANTHER" id="PTHR10974">
    <property type="entry name" value="FI08016P-RELATED"/>
    <property type="match status" value="1"/>
</dbReference>
<keyword evidence="2" id="KW-1133">Transmembrane helix</keyword>
<feature type="transmembrane region" description="Helical" evidence="2">
    <location>
        <begin position="20"/>
        <end position="37"/>
    </location>
</feature>
<dbReference type="InterPro" id="IPR017850">
    <property type="entry name" value="Alkaline_phosphatase_core_sf"/>
</dbReference>
<dbReference type="Pfam" id="PF02995">
    <property type="entry name" value="DUF229"/>
    <property type="match status" value="1"/>
</dbReference>
<dbReference type="SUPFAM" id="SSF53649">
    <property type="entry name" value="Alkaline phosphatase-like"/>
    <property type="match status" value="1"/>
</dbReference>
<dbReference type="InterPro" id="IPR004245">
    <property type="entry name" value="DUF229"/>
</dbReference>
<feature type="region of interest" description="Disordered" evidence="1">
    <location>
        <begin position="118"/>
        <end position="139"/>
    </location>
</feature>
<organism evidence="3 4">
    <name type="scientific">Ridgeia piscesae</name>
    <name type="common">Tubeworm</name>
    <dbReference type="NCBI Taxonomy" id="27915"/>
    <lineage>
        <taxon>Eukaryota</taxon>
        <taxon>Metazoa</taxon>
        <taxon>Spiralia</taxon>
        <taxon>Lophotrochozoa</taxon>
        <taxon>Annelida</taxon>
        <taxon>Polychaeta</taxon>
        <taxon>Sedentaria</taxon>
        <taxon>Canalipalpata</taxon>
        <taxon>Sabellida</taxon>
        <taxon>Siboglinidae</taxon>
        <taxon>Ridgeia</taxon>
    </lineage>
</organism>
<gene>
    <name evidence="3" type="ORF">NP493_675g01016</name>
</gene>
<feature type="region of interest" description="Disordered" evidence="1">
    <location>
        <begin position="44"/>
        <end position="106"/>
    </location>
</feature>
<evidence type="ECO:0000256" key="2">
    <source>
        <dbReference type="SAM" id="Phobius"/>
    </source>
</evidence>
<dbReference type="Proteomes" id="UP001209878">
    <property type="component" value="Unassembled WGS sequence"/>
</dbReference>
<dbReference type="PANTHER" id="PTHR10974:SF39">
    <property type="entry name" value="E2F TRANSCRIPTION FACTOR CC-MB DOMAIN-CONTAINING PROTEIN"/>
    <property type="match status" value="1"/>
</dbReference>
<reference evidence="3" key="1">
    <citation type="journal article" date="2023" name="Mol. Biol. Evol.">
        <title>Third-Generation Sequencing Reveals the Adaptive Role of the Epigenome in Three Deep-Sea Polychaetes.</title>
        <authorList>
            <person name="Perez M."/>
            <person name="Aroh O."/>
            <person name="Sun Y."/>
            <person name="Lan Y."/>
            <person name="Juniper S.K."/>
            <person name="Young C.R."/>
            <person name="Angers B."/>
            <person name="Qian P.Y."/>
        </authorList>
    </citation>
    <scope>NUCLEOTIDE SEQUENCE</scope>
    <source>
        <strain evidence="3">R07B-5</strain>
    </source>
</reference>
<accession>A0AAD9NMX6</accession>
<dbReference type="EMBL" id="JAODUO010000675">
    <property type="protein sequence ID" value="KAK2176212.1"/>
    <property type="molecule type" value="Genomic_DNA"/>
</dbReference>
<name>A0AAD9NMX6_RIDPI</name>
<evidence type="ECO:0000256" key="1">
    <source>
        <dbReference type="SAM" id="MobiDB-lite"/>
    </source>
</evidence>
<evidence type="ECO:0000313" key="4">
    <source>
        <dbReference type="Proteomes" id="UP001209878"/>
    </source>
</evidence>
<comment type="caution">
    <text evidence="3">The sequence shown here is derived from an EMBL/GenBank/DDBJ whole genome shotgun (WGS) entry which is preliminary data.</text>
</comment>
<keyword evidence="4" id="KW-1185">Reference proteome</keyword>
<protein>
    <submittedName>
        <fullName evidence="3">Uncharacterized protein</fullName>
    </submittedName>
</protein>